<proteinExistence type="predicted"/>
<sequence>MNDLYKENATELPKTVTTNAGDLSTKEQFNYKAKAMASKKKPNLSERLKSMSVRTQKIFSRLYNHHSRTSEKDHPNHWVYVPKSRAADSSNRNIYPNSRRSLSYGNLPALADFQSNIIKIEVRDSTTENRSHVSNVQLESGKQNEDTLSEDADSGILINASGQSSIIVVESEQHEASGTCEKKVTDVVNNSSEFTFIIDDDDIDRSRQIVLTPRYYDGGTRLTYQVSSLIPDRDSSIRIGDEIVSIMGCKLCSLYTSQVQDLMISCTEKAGESNADLVISRSVTSEKSIHIRYNREHSSESYLEGYEMSRSEFASIALKIDGKFNTVGLPRRMNQKISVIRPWEPHSIDVGITTSSPLSTSELMRKRPTQFQKNNISFSSMSNKLFRRSLIGKQQQYEQQNPSPVGNLEVQQPIETMENINSPTSYNKILAKSSNNLSDDEKISLNLVTPTAPTDLITKSDLDSSESQCVSSADTFCTLPRRPKTASCSFQTVVYEKGPGKKSLGFTIVGGVDSRRGALGIFIKNILPNGQAAEDNRLQVGDEILSVNGNVCHDLTHEEAVKLFRGVKQGRIALNICRRHKINVKNVDI</sequence>
<dbReference type="Gene3D" id="2.30.42.10">
    <property type="match status" value="1"/>
</dbReference>
<feature type="region of interest" description="Disordered" evidence="1">
    <location>
        <begin position="125"/>
        <end position="147"/>
    </location>
</feature>
<name>A0A9Q0N6E9_9DIPT</name>
<dbReference type="Proteomes" id="UP001151699">
    <property type="component" value="Chromosome B"/>
</dbReference>
<dbReference type="SMART" id="SM00228">
    <property type="entry name" value="PDZ"/>
    <property type="match status" value="1"/>
</dbReference>
<gene>
    <name evidence="3" type="primary">PDZD2_3</name>
    <name evidence="3" type="ORF">Bhyg_08711</name>
</gene>
<evidence type="ECO:0000313" key="4">
    <source>
        <dbReference type="Proteomes" id="UP001151699"/>
    </source>
</evidence>
<dbReference type="OrthoDB" id="6022711at2759"/>
<dbReference type="InterPro" id="IPR001478">
    <property type="entry name" value="PDZ"/>
</dbReference>
<dbReference type="PANTHER" id="PTHR11324:SF16">
    <property type="entry name" value="PDZ DOMAIN-CONTAINING PROTEIN 2"/>
    <property type="match status" value="1"/>
</dbReference>
<protein>
    <submittedName>
        <fullName evidence="3">PDZ domain-containing protein 2</fullName>
    </submittedName>
</protein>
<evidence type="ECO:0000259" key="2">
    <source>
        <dbReference type="PROSITE" id="PS50106"/>
    </source>
</evidence>
<dbReference type="EMBL" id="WJQU01000002">
    <property type="protein sequence ID" value="KAJ6643746.1"/>
    <property type="molecule type" value="Genomic_DNA"/>
</dbReference>
<evidence type="ECO:0000313" key="3">
    <source>
        <dbReference type="EMBL" id="KAJ6643746.1"/>
    </source>
</evidence>
<feature type="compositionally biased region" description="Polar residues" evidence="1">
    <location>
        <begin position="132"/>
        <end position="141"/>
    </location>
</feature>
<dbReference type="Pfam" id="PF00595">
    <property type="entry name" value="PDZ"/>
    <property type="match status" value="1"/>
</dbReference>
<dbReference type="InterPro" id="IPR036034">
    <property type="entry name" value="PDZ_sf"/>
</dbReference>
<organism evidence="3 4">
    <name type="scientific">Pseudolycoriella hygida</name>
    <dbReference type="NCBI Taxonomy" id="35572"/>
    <lineage>
        <taxon>Eukaryota</taxon>
        <taxon>Metazoa</taxon>
        <taxon>Ecdysozoa</taxon>
        <taxon>Arthropoda</taxon>
        <taxon>Hexapoda</taxon>
        <taxon>Insecta</taxon>
        <taxon>Pterygota</taxon>
        <taxon>Neoptera</taxon>
        <taxon>Endopterygota</taxon>
        <taxon>Diptera</taxon>
        <taxon>Nematocera</taxon>
        <taxon>Sciaroidea</taxon>
        <taxon>Sciaridae</taxon>
        <taxon>Pseudolycoriella</taxon>
    </lineage>
</organism>
<dbReference type="SUPFAM" id="SSF50156">
    <property type="entry name" value="PDZ domain-like"/>
    <property type="match status" value="1"/>
</dbReference>
<feature type="domain" description="PDZ" evidence="2">
    <location>
        <begin position="492"/>
        <end position="565"/>
    </location>
</feature>
<reference evidence="3" key="1">
    <citation type="submission" date="2022-07" db="EMBL/GenBank/DDBJ databases">
        <authorList>
            <person name="Trinca V."/>
            <person name="Uliana J.V.C."/>
            <person name="Torres T.T."/>
            <person name="Ward R.J."/>
            <person name="Monesi N."/>
        </authorList>
    </citation>
    <scope>NUCLEOTIDE SEQUENCE</scope>
    <source>
        <strain evidence="3">HSMRA1968</strain>
        <tissue evidence="3">Whole embryos</tissue>
    </source>
</reference>
<comment type="caution">
    <text evidence="3">The sequence shown here is derived from an EMBL/GenBank/DDBJ whole genome shotgun (WGS) entry which is preliminary data.</text>
</comment>
<dbReference type="PANTHER" id="PTHR11324">
    <property type="entry name" value="IL16-RELATED"/>
    <property type="match status" value="1"/>
</dbReference>
<accession>A0A9Q0N6E9</accession>
<keyword evidence="4" id="KW-1185">Reference proteome</keyword>
<evidence type="ECO:0000256" key="1">
    <source>
        <dbReference type="SAM" id="MobiDB-lite"/>
    </source>
</evidence>
<dbReference type="AlphaFoldDB" id="A0A9Q0N6E9"/>
<dbReference type="PROSITE" id="PS50106">
    <property type="entry name" value="PDZ"/>
    <property type="match status" value="1"/>
</dbReference>